<gene>
    <name evidence="2" type="ORF">H8891_07040</name>
</gene>
<sequence length="256" mass="28929">MDILKYNRDAWDNEVKIGNKWTIPVSSEEVEKARKGEFKLLLTPTKPVPKEWIGDINGKNVLCLASGGGQQGPIFSALGSKVTVFDNSKEQLLKDNMVANRDNLDIKLEQGDMRDLSRFENEGFDFIFHPVSNSFVDNIEQTWNECYRVLKKGGILISGFANPISYIFDLYEWEKNNKLVVSNSIPYSDIEQLSQKQLEERINTHDTLEFGHSLQSQIGGQIDAGFIICGFYEDNSGGGLLDEYIDTYIATKAIKL</sequence>
<evidence type="ECO:0000313" key="2">
    <source>
        <dbReference type="EMBL" id="MBC6003553.1"/>
    </source>
</evidence>
<dbReference type="InterPro" id="IPR029063">
    <property type="entry name" value="SAM-dependent_MTases_sf"/>
</dbReference>
<reference evidence="2 3" key="1">
    <citation type="submission" date="2020-08" db="EMBL/GenBank/DDBJ databases">
        <authorList>
            <person name="Liu C."/>
            <person name="Sun Q."/>
        </authorList>
    </citation>
    <scope>NUCLEOTIDE SEQUENCE [LARGE SCALE GENOMIC DNA]</scope>
    <source>
        <strain evidence="2 3">NSJ-45</strain>
    </source>
</reference>
<dbReference type="Pfam" id="PF08241">
    <property type="entry name" value="Methyltransf_11"/>
    <property type="match status" value="1"/>
</dbReference>
<dbReference type="EMBL" id="JACRWD010000001">
    <property type="protein sequence ID" value="MBC6003553.1"/>
    <property type="molecule type" value="Genomic_DNA"/>
</dbReference>
<dbReference type="SUPFAM" id="SSF53335">
    <property type="entry name" value="S-adenosyl-L-methionine-dependent methyltransferases"/>
    <property type="match status" value="1"/>
</dbReference>
<evidence type="ECO:0000259" key="1">
    <source>
        <dbReference type="Pfam" id="PF08241"/>
    </source>
</evidence>
<keyword evidence="3" id="KW-1185">Reference proteome</keyword>
<proteinExistence type="predicted"/>
<dbReference type="Gene3D" id="3.40.50.150">
    <property type="entry name" value="Vaccinia Virus protein VP39"/>
    <property type="match status" value="1"/>
</dbReference>
<dbReference type="GO" id="GO:0032259">
    <property type="term" value="P:methylation"/>
    <property type="evidence" value="ECO:0007669"/>
    <property type="project" value="UniProtKB-KW"/>
</dbReference>
<organism evidence="2 3">
    <name type="scientific">Paeniclostridium hominis</name>
    <dbReference type="NCBI Taxonomy" id="2764329"/>
    <lineage>
        <taxon>Bacteria</taxon>
        <taxon>Bacillati</taxon>
        <taxon>Bacillota</taxon>
        <taxon>Clostridia</taxon>
        <taxon>Peptostreptococcales</taxon>
        <taxon>Peptostreptococcaceae</taxon>
        <taxon>Paeniclostridium</taxon>
    </lineage>
</organism>
<accession>A0ABR7K369</accession>
<evidence type="ECO:0000313" key="3">
    <source>
        <dbReference type="Proteomes" id="UP000611796"/>
    </source>
</evidence>
<dbReference type="InterPro" id="IPR013216">
    <property type="entry name" value="Methyltransf_11"/>
</dbReference>
<dbReference type="RefSeq" id="WP_187005784.1">
    <property type="nucleotide sequence ID" value="NZ_JACRWD010000001.1"/>
</dbReference>
<keyword evidence="2" id="KW-0808">Transferase</keyword>
<feature type="domain" description="Methyltransferase type 11" evidence="1">
    <location>
        <begin position="62"/>
        <end position="157"/>
    </location>
</feature>
<dbReference type="Proteomes" id="UP000611796">
    <property type="component" value="Unassembled WGS sequence"/>
</dbReference>
<protein>
    <submittedName>
        <fullName evidence="2">Methyltransferase domain-containing protein</fullName>
    </submittedName>
</protein>
<comment type="caution">
    <text evidence="2">The sequence shown here is derived from an EMBL/GenBank/DDBJ whole genome shotgun (WGS) entry which is preliminary data.</text>
</comment>
<dbReference type="GO" id="GO:0008168">
    <property type="term" value="F:methyltransferase activity"/>
    <property type="evidence" value="ECO:0007669"/>
    <property type="project" value="UniProtKB-KW"/>
</dbReference>
<dbReference type="CDD" id="cd02440">
    <property type="entry name" value="AdoMet_MTases"/>
    <property type="match status" value="1"/>
</dbReference>
<keyword evidence="2" id="KW-0489">Methyltransferase</keyword>
<name>A0ABR7K369_9FIRM</name>